<comment type="caution">
    <text evidence="3">The sequence shown here is derived from an EMBL/GenBank/DDBJ whole genome shotgun (WGS) entry which is preliminary data.</text>
</comment>
<gene>
    <name evidence="3" type="ORF">FG382_14670</name>
</gene>
<feature type="domain" description="ATP-grasp" evidence="2">
    <location>
        <begin position="119"/>
        <end position="304"/>
    </location>
</feature>
<reference evidence="3 4" key="1">
    <citation type="submission" date="2019-05" db="EMBL/GenBank/DDBJ databases">
        <title>Psychrobacillus vulpis sp. nov., a new species isolated from feces of a red fox that inhabits in The Tablas de Daimiel Natural Park, Albacete, Spain.</title>
        <authorList>
            <person name="Rodriguez M."/>
            <person name="Reina J.C."/>
            <person name="Bejar V."/>
            <person name="Llamas I."/>
        </authorList>
    </citation>
    <scope>NUCLEOTIDE SEQUENCE [LARGE SCALE GENOMIC DNA]</scope>
    <source>
        <strain evidence="3 4">NEAU-3TGS17</strain>
    </source>
</reference>
<dbReference type="Gene3D" id="3.30.470.20">
    <property type="entry name" value="ATP-grasp fold, B domain"/>
    <property type="match status" value="1"/>
</dbReference>
<evidence type="ECO:0000313" key="3">
    <source>
        <dbReference type="EMBL" id="TQR11852.1"/>
    </source>
</evidence>
<organism evidence="3 4">
    <name type="scientific">Psychrobacillus lasiicapitis</name>
    <dbReference type="NCBI Taxonomy" id="1636719"/>
    <lineage>
        <taxon>Bacteria</taxon>
        <taxon>Bacillati</taxon>
        <taxon>Bacillota</taxon>
        <taxon>Bacilli</taxon>
        <taxon>Bacillales</taxon>
        <taxon>Bacillaceae</taxon>
        <taxon>Psychrobacillus</taxon>
    </lineage>
</organism>
<dbReference type="GO" id="GO:0046872">
    <property type="term" value="F:metal ion binding"/>
    <property type="evidence" value="ECO:0007669"/>
    <property type="project" value="InterPro"/>
</dbReference>
<dbReference type="PROSITE" id="PS50975">
    <property type="entry name" value="ATP_GRASP"/>
    <property type="match status" value="1"/>
</dbReference>
<dbReference type="Pfam" id="PF02786">
    <property type="entry name" value="CPSase_L_D2"/>
    <property type="match status" value="1"/>
</dbReference>
<name>A0A544T320_9BACI</name>
<dbReference type="InterPro" id="IPR011761">
    <property type="entry name" value="ATP-grasp"/>
</dbReference>
<dbReference type="RefSeq" id="WP_142539636.1">
    <property type="nucleotide sequence ID" value="NZ_BMIE01000001.1"/>
</dbReference>
<dbReference type="InterPro" id="IPR013815">
    <property type="entry name" value="ATP_grasp_subdomain_1"/>
</dbReference>
<protein>
    <submittedName>
        <fullName evidence="3">ATP-grasp domain-containing protein</fullName>
    </submittedName>
</protein>
<keyword evidence="1" id="KW-0547">Nucleotide-binding</keyword>
<dbReference type="PANTHER" id="PTHR23132:SF14">
    <property type="entry name" value="ATP-GRASP DOMAIN-CONTAINING PROTEIN"/>
    <property type="match status" value="1"/>
</dbReference>
<dbReference type="PANTHER" id="PTHR23132">
    <property type="entry name" value="D-ALANINE--D-ALANINE LIGASE"/>
    <property type="match status" value="1"/>
</dbReference>
<keyword evidence="1" id="KW-0067">ATP-binding</keyword>
<dbReference type="OrthoDB" id="5420347at2"/>
<evidence type="ECO:0000259" key="2">
    <source>
        <dbReference type="PROSITE" id="PS50975"/>
    </source>
</evidence>
<dbReference type="GO" id="GO:0005524">
    <property type="term" value="F:ATP binding"/>
    <property type="evidence" value="ECO:0007669"/>
    <property type="project" value="UniProtKB-UniRule"/>
</dbReference>
<dbReference type="Proteomes" id="UP000317316">
    <property type="component" value="Unassembled WGS sequence"/>
</dbReference>
<dbReference type="SUPFAM" id="SSF56059">
    <property type="entry name" value="Glutathione synthetase ATP-binding domain-like"/>
    <property type="match status" value="1"/>
</dbReference>
<evidence type="ECO:0000313" key="4">
    <source>
        <dbReference type="Proteomes" id="UP000317316"/>
    </source>
</evidence>
<proteinExistence type="predicted"/>
<dbReference type="AlphaFoldDB" id="A0A544T320"/>
<dbReference type="GO" id="GO:0008716">
    <property type="term" value="F:D-alanine-D-alanine ligase activity"/>
    <property type="evidence" value="ECO:0007669"/>
    <property type="project" value="TreeGrafter"/>
</dbReference>
<dbReference type="EMBL" id="VDGH01000008">
    <property type="protein sequence ID" value="TQR11852.1"/>
    <property type="molecule type" value="Genomic_DNA"/>
</dbReference>
<keyword evidence="4" id="KW-1185">Reference proteome</keyword>
<evidence type="ECO:0000256" key="1">
    <source>
        <dbReference type="PROSITE-ProRule" id="PRU00409"/>
    </source>
</evidence>
<dbReference type="Gene3D" id="3.30.1490.20">
    <property type="entry name" value="ATP-grasp fold, A domain"/>
    <property type="match status" value="1"/>
</dbReference>
<accession>A0A544T320</accession>
<dbReference type="InterPro" id="IPR005479">
    <property type="entry name" value="CPAse_ATP-bd"/>
</dbReference>
<sequence length="388" mass="44810">MLPVFITDGLLRKSLSTTRSLGKRGIPTIAGEKSWLSPSGYSKYCRKRVKYPSPETKPHLFMKWLVQFLQKENHPIFLPMDDAVMELVMEHRDEITTISKCLLPTKSSYAVAADKYETMRLATKQKIDCPATYLAKNLEDLREIAEMASFPLIIKPRKSSGSRGIRQVPNKEALVPIFLEIRQEYAEVLIQEFIPLGDRYDVCLLYDGNHEIRASFVQREVRHFPIAMGPSTVQESVIYDDLIERSKKLLKPLGWSGIVEVEYMMDSRTNVPILLEINPRFWNSLDLSIQSGIDFPYLLYQLAQGEEVSVPTHYEIGRRSRWLFPGDVLHFLWNPKRLKMKPSILSGKKQRLYDDTFSINDPIPGVIWIFSCLLFTLNVKALKTFFTR</sequence>